<protein>
    <submittedName>
        <fullName evidence="2">Uncharacterized protein</fullName>
    </submittedName>
</protein>
<sequence length="195" mass="21847">MTSYRWTPLEEKGPPPEVKKKRSLLPHKLLLQHVGIAVLVSLALVVIFALAGMAPRPLWFIAAALAIGIVSLAIRLVLPEVLETSWPGRHDEKLAALRTRTNDNRTQFLATWVQEAGRERRSGEGSLTFVRRVRPLLLELTTDRLVHRHGVDPELEPDRARAITGDQLWQLITSDDKRTASLGDIEAAIHTIENL</sequence>
<reference evidence="2 3" key="1">
    <citation type="journal article" date="2019" name="Int. J. Syst. Evol. Microbiol.">
        <title>The Global Catalogue of Microorganisms (GCM) 10K type strain sequencing project: providing services to taxonomists for standard genome sequencing and annotation.</title>
        <authorList>
            <consortium name="The Broad Institute Genomics Platform"/>
            <consortium name="The Broad Institute Genome Sequencing Center for Infectious Disease"/>
            <person name="Wu L."/>
            <person name="Ma J."/>
        </authorList>
    </citation>
    <scope>NUCLEOTIDE SEQUENCE [LARGE SCALE GENOMIC DNA]</scope>
    <source>
        <strain evidence="2 3">JCM 15572</strain>
    </source>
</reference>
<keyword evidence="3" id="KW-1185">Reference proteome</keyword>
<organism evidence="2 3">
    <name type="scientific">Kribbella hippodromi</name>
    <dbReference type="NCBI Taxonomy" id="434347"/>
    <lineage>
        <taxon>Bacteria</taxon>
        <taxon>Bacillati</taxon>
        <taxon>Actinomycetota</taxon>
        <taxon>Actinomycetes</taxon>
        <taxon>Propionibacteriales</taxon>
        <taxon>Kribbellaceae</taxon>
        <taxon>Kribbella</taxon>
    </lineage>
</organism>
<dbReference type="Proteomes" id="UP001501705">
    <property type="component" value="Unassembled WGS sequence"/>
</dbReference>
<accession>A0ABN2E1W9</accession>
<evidence type="ECO:0000313" key="2">
    <source>
        <dbReference type="EMBL" id="GAA1592314.1"/>
    </source>
</evidence>
<dbReference type="RefSeq" id="WP_344237970.1">
    <property type="nucleotide sequence ID" value="NZ_BAAAPH010000020.1"/>
</dbReference>
<gene>
    <name evidence="2" type="ORF">GCM10009804_55820</name>
</gene>
<keyword evidence="1" id="KW-1133">Transmembrane helix</keyword>
<dbReference type="EMBL" id="BAAAPH010000020">
    <property type="protein sequence ID" value="GAA1592314.1"/>
    <property type="molecule type" value="Genomic_DNA"/>
</dbReference>
<evidence type="ECO:0000256" key="1">
    <source>
        <dbReference type="SAM" id="Phobius"/>
    </source>
</evidence>
<comment type="caution">
    <text evidence="2">The sequence shown here is derived from an EMBL/GenBank/DDBJ whole genome shotgun (WGS) entry which is preliminary data.</text>
</comment>
<proteinExistence type="predicted"/>
<keyword evidence="1" id="KW-0812">Transmembrane</keyword>
<feature type="transmembrane region" description="Helical" evidence="1">
    <location>
        <begin position="58"/>
        <end position="78"/>
    </location>
</feature>
<name>A0ABN2E1W9_9ACTN</name>
<feature type="transmembrane region" description="Helical" evidence="1">
    <location>
        <begin position="29"/>
        <end position="52"/>
    </location>
</feature>
<keyword evidence="1" id="KW-0472">Membrane</keyword>
<evidence type="ECO:0000313" key="3">
    <source>
        <dbReference type="Proteomes" id="UP001501705"/>
    </source>
</evidence>